<dbReference type="Pfam" id="PF00188">
    <property type="entry name" value="CAP"/>
    <property type="match status" value="1"/>
</dbReference>
<dbReference type="CDD" id="cd05381">
    <property type="entry name" value="CAP_PR-1"/>
    <property type="match status" value="1"/>
</dbReference>
<evidence type="ECO:0000313" key="3">
    <source>
        <dbReference type="EMBL" id="CAA7399475.1"/>
    </source>
</evidence>
<feature type="signal peptide" evidence="1">
    <location>
        <begin position="1"/>
        <end position="22"/>
    </location>
</feature>
<proteinExistence type="predicted"/>
<evidence type="ECO:0000256" key="1">
    <source>
        <dbReference type="SAM" id="SignalP"/>
    </source>
</evidence>
<dbReference type="Proteomes" id="UP000663760">
    <property type="component" value="Chromosome 7"/>
</dbReference>
<dbReference type="PRINTS" id="PR00837">
    <property type="entry name" value="V5TPXLIKE"/>
</dbReference>
<dbReference type="InterPro" id="IPR035940">
    <property type="entry name" value="CAP_sf"/>
</dbReference>
<accession>A0A7I8KR91</accession>
<evidence type="ECO:0000313" key="4">
    <source>
        <dbReference type="Proteomes" id="UP000663760"/>
    </source>
</evidence>
<reference evidence="3" key="1">
    <citation type="submission" date="2020-02" db="EMBL/GenBank/DDBJ databases">
        <authorList>
            <person name="Scholz U."/>
            <person name="Mascher M."/>
            <person name="Fiebig A."/>
        </authorList>
    </citation>
    <scope>NUCLEOTIDE SEQUENCE</scope>
</reference>
<protein>
    <recommendedName>
        <fullName evidence="2">SCP domain-containing protein</fullName>
    </recommendedName>
</protein>
<feature type="chain" id="PRO_5029837061" description="SCP domain-containing protein" evidence="1">
    <location>
        <begin position="23"/>
        <end position="165"/>
    </location>
</feature>
<dbReference type="EMBL" id="LR746270">
    <property type="protein sequence ID" value="CAA7399475.1"/>
    <property type="molecule type" value="Genomic_DNA"/>
</dbReference>
<keyword evidence="1" id="KW-0732">Signal</keyword>
<evidence type="ECO:0000259" key="2">
    <source>
        <dbReference type="SMART" id="SM00198"/>
    </source>
</evidence>
<keyword evidence="4" id="KW-1185">Reference proteome</keyword>
<name>A0A7I8KR91_SPIIN</name>
<dbReference type="PANTHER" id="PTHR10334">
    <property type="entry name" value="CYSTEINE-RICH SECRETORY PROTEIN-RELATED"/>
    <property type="match status" value="1"/>
</dbReference>
<feature type="domain" description="SCP" evidence="2">
    <location>
        <begin position="26"/>
        <end position="161"/>
    </location>
</feature>
<organism evidence="3 4">
    <name type="scientific">Spirodela intermedia</name>
    <name type="common">Intermediate duckweed</name>
    <dbReference type="NCBI Taxonomy" id="51605"/>
    <lineage>
        <taxon>Eukaryota</taxon>
        <taxon>Viridiplantae</taxon>
        <taxon>Streptophyta</taxon>
        <taxon>Embryophyta</taxon>
        <taxon>Tracheophyta</taxon>
        <taxon>Spermatophyta</taxon>
        <taxon>Magnoliopsida</taxon>
        <taxon>Liliopsida</taxon>
        <taxon>Araceae</taxon>
        <taxon>Lemnoideae</taxon>
        <taxon>Spirodela</taxon>
    </lineage>
</organism>
<dbReference type="AlphaFoldDB" id="A0A7I8KR91"/>
<dbReference type="InterPro" id="IPR014044">
    <property type="entry name" value="CAP_dom"/>
</dbReference>
<dbReference type="InterPro" id="IPR001283">
    <property type="entry name" value="CRISP-related"/>
</dbReference>
<dbReference type="SMART" id="SM00198">
    <property type="entry name" value="SCP"/>
    <property type="match status" value="1"/>
</dbReference>
<dbReference type="Gene3D" id="3.40.33.10">
    <property type="entry name" value="CAP"/>
    <property type="match status" value="1"/>
</dbReference>
<dbReference type="OrthoDB" id="745551at2759"/>
<dbReference type="FunFam" id="3.40.33.10:FF:000004">
    <property type="entry name" value="CAP, cysteine-rich secretory protein, antigen 5"/>
    <property type="match status" value="1"/>
</dbReference>
<dbReference type="SUPFAM" id="SSF55797">
    <property type="entry name" value="PR-1-like"/>
    <property type="match status" value="1"/>
</dbReference>
<gene>
    <name evidence="3" type="ORF">SI8410_07010145</name>
</gene>
<sequence>MANTSPLLLALLLPLLPIVARGADPNATEEFLSPHNAARAAVGVPPLLWSPNLTAEADRLARRQVNCTLAELSGGAAYGVNQAWASYRATPAEVVALWVSEQAYYNHTANSCSAGHECGTFTQVVWRRSEELGCAQNLCGGADAGPVFTICLYHPPGNFLGQRPY</sequence>